<dbReference type="Proteomes" id="UP001159641">
    <property type="component" value="Unassembled WGS sequence"/>
</dbReference>
<feature type="region of interest" description="Disordered" evidence="1">
    <location>
        <begin position="51"/>
        <end position="108"/>
    </location>
</feature>
<protein>
    <submittedName>
        <fullName evidence="2">Uncharacterized protein</fullName>
    </submittedName>
</protein>
<reference evidence="2 3" key="1">
    <citation type="submission" date="2022-11" db="EMBL/GenBank/DDBJ databases">
        <title>Whole genome sequence of Eschrichtius robustus ER-17-0199.</title>
        <authorList>
            <person name="Bruniche-Olsen A."/>
            <person name="Black A.N."/>
            <person name="Fields C.J."/>
            <person name="Walden K."/>
            <person name="Dewoody J.A."/>
        </authorList>
    </citation>
    <scope>NUCLEOTIDE SEQUENCE [LARGE SCALE GENOMIC DNA]</scope>
    <source>
        <strain evidence="2">ER-17-0199</strain>
        <tissue evidence="2">Blubber</tissue>
    </source>
</reference>
<accession>A0AB34HAN9</accession>
<keyword evidence="3" id="KW-1185">Reference proteome</keyword>
<proteinExistence type="predicted"/>
<comment type="caution">
    <text evidence="2">The sequence shown here is derived from an EMBL/GenBank/DDBJ whole genome shotgun (WGS) entry which is preliminary data.</text>
</comment>
<name>A0AB34HAN9_ESCRO</name>
<gene>
    <name evidence="2" type="ORF">J1605_022661</name>
</gene>
<feature type="region of interest" description="Disordered" evidence="1">
    <location>
        <begin position="1"/>
        <end position="23"/>
    </location>
</feature>
<dbReference type="EMBL" id="JAIQCJ010001685">
    <property type="protein sequence ID" value="KAJ8788005.1"/>
    <property type="molecule type" value="Genomic_DNA"/>
</dbReference>
<dbReference type="AlphaFoldDB" id="A0AB34HAN9"/>
<feature type="compositionally biased region" description="Basic and acidic residues" evidence="1">
    <location>
        <begin position="92"/>
        <end position="108"/>
    </location>
</feature>
<evidence type="ECO:0000313" key="2">
    <source>
        <dbReference type="EMBL" id="KAJ8788005.1"/>
    </source>
</evidence>
<evidence type="ECO:0000313" key="3">
    <source>
        <dbReference type="Proteomes" id="UP001159641"/>
    </source>
</evidence>
<organism evidence="2 3">
    <name type="scientific">Eschrichtius robustus</name>
    <name type="common">California gray whale</name>
    <name type="synonym">Eschrichtius gibbosus</name>
    <dbReference type="NCBI Taxonomy" id="9764"/>
    <lineage>
        <taxon>Eukaryota</taxon>
        <taxon>Metazoa</taxon>
        <taxon>Chordata</taxon>
        <taxon>Craniata</taxon>
        <taxon>Vertebrata</taxon>
        <taxon>Euteleostomi</taxon>
        <taxon>Mammalia</taxon>
        <taxon>Eutheria</taxon>
        <taxon>Laurasiatheria</taxon>
        <taxon>Artiodactyla</taxon>
        <taxon>Whippomorpha</taxon>
        <taxon>Cetacea</taxon>
        <taxon>Mysticeti</taxon>
        <taxon>Eschrichtiidae</taxon>
        <taxon>Eschrichtius</taxon>
    </lineage>
</organism>
<evidence type="ECO:0000256" key="1">
    <source>
        <dbReference type="SAM" id="MobiDB-lite"/>
    </source>
</evidence>
<sequence>MSGLGGPCSPVRKSPCGREPVSPGVRILTGAALELGEPFRARFVAVVPLPAPSASGRSAEGGGALPSPPPPSPSRGEECATSCSPLASAAPRSEELGERGDKGCSWDG</sequence>